<proteinExistence type="predicted"/>
<evidence type="ECO:0000313" key="1">
    <source>
        <dbReference type="EMBL" id="KAB2583727.1"/>
    </source>
</evidence>
<dbReference type="InterPro" id="IPR029068">
    <property type="entry name" value="Glyas_Bleomycin-R_OHBP_Dase"/>
</dbReference>
<organism evidence="1 2">
    <name type="scientific">Rhodococcus erythropolis</name>
    <name type="common">Arthrobacter picolinophilus</name>
    <dbReference type="NCBI Taxonomy" id="1833"/>
    <lineage>
        <taxon>Bacteria</taxon>
        <taxon>Bacillati</taxon>
        <taxon>Actinomycetota</taxon>
        <taxon>Actinomycetes</taxon>
        <taxon>Mycobacteriales</taxon>
        <taxon>Nocardiaceae</taxon>
        <taxon>Rhodococcus</taxon>
        <taxon>Rhodococcus erythropolis group</taxon>
    </lineage>
</organism>
<dbReference type="SUPFAM" id="SSF54593">
    <property type="entry name" value="Glyoxalase/Bleomycin resistance protein/Dihydroxybiphenyl dioxygenase"/>
    <property type="match status" value="1"/>
</dbReference>
<dbReference type="EMBL" id="MRBO01000510">
    <property type="protein sequence ID" value="KAB2583727.1"/>
    <property type="molecule type" value="Genomic_DNA"/>
</dbReference>
<comment type="caution">
    <text evidence="1">The sequence shown here is derived from an EMBL/GenBank/DDBJ whole genome shotgun (WGS) entry which is preliminary data.</text>
</comment>
<evidence type="ECO:0000313" key="2">
    <source>
        <dbReference type="Proteomes" id="UP000325576"/>
    </source>
</evidence>
<gene>
    <name evidence="1" type="ORF">BS297_19175</name>
</gene>
<dbReference type="Gene3D" id="3.10.180.10">
    <property type="entry name" value="2,3-Dihydroxybiphenyl 1,2-Dioxygenase, domain 1"/>
    <property type="match status" value="1"/>
</dbReference>
<protein>
    <submittedName>
        <fullName evidence="1">Uncharacterized protein</fullName>
    </submittedName>
</protein>
<accession>A0A401NAY4</accession>
<dbReference type="RefSeq" id="WP_060938203.1">
    <property type="nucleotide sequence ID" value="NZ_BHXB01000001.1"/>
</dbReference>
<sequence>MTGTHDAGTWEILRQVVIGARDLDKTGQQLREALNLAPGFADPLLEDIGLADETLAVGPQAFLEIVAPLDETVSLARWIRKGGGEGGYALSIQVSNIEPYLERAAAADVRTVADLEAYGHRIVQLHPGDLGLLVELDEIPDAEEWFWDQTEKEVSLDPRVDDILGVDVSSPDPAKTAALWAEVFGKKLDSAQSLSIALGSRAVSFVPGERSMLSAVDLAASIGANTVEPGLIVGGVEFRIHPG</sequence>
<reference evidence="1 2" key="1">
    <citation type="journal article" date="2017" name="Poromechanics V (2013)">
        <title>Genomic Characterization of the Arsenic-Tolerant Actinobacterium, &lt;i&gt;Rhodococcus erythropolis&lt;/i&gt; S43.</title>
        <authorList>
            <person name="Retamal-Morales G."/>
            <person name="Mehnert M."/>
            <person name="Schwabe R."/>
            <person name="Tischler D."/>
            <person name="Schloemann M."/>
            <person name="Levican G.J."/>
        </authorList>
    </citation>
    <scope>NUCLEOTIDE SEQUENCE [LARGE SCALE GENOMIC DNA]</scope>
    <source>
        <strain evidence="1 2">S43</strain>
    </source>
</reference>
<dbReference type="Proteomes" id="UP000325576">
    <property type="component" value="Unassembled WGS sequence"/>
</dbReference>
<dbReference type="AlphaFoldDB" id="A0A401NAY4"/>
<name>A0A401NAY4_RHOER</name>